<dbReference type="RefSeq" id="WP_079467496.1">
    <property type="nucleotide sequence ID" value="NZ_FUZZ01000001.1"/>
</dbReference>
<dbReference type="Pfam" id="PF04773">
    <property type="entry name" value="FecR"/>
    <property type="match status" value="1"/>
</dbReference>
<dbReference type="Pfam" id="PF16344">
    <property type="entry name" value="FecR_C"/>
    <property type="match status" value="1"/>
</dbReference>
<dbReference type="AlphaFoldDB" id="A0A1T5N365"/>
<sequence>MSSDPTRLRYLFHLFVNDSGTPEEIREFWQLVGDLENDDSVKEELWQLWGKTPHDKFVRKTDWDQTLMHIRSGIHEWEEQQPAYQQPRHNSWLAAAAVAAFLLLAGGAYLWLRQPEKPRLAVAPEVPAIVPGHEGAILTLSDGSTVVLDSLGNGVVAKQNGTQVTLNNGRLAYNSEAISGTGGMSYNTMTTPRGRQFQLVLPDGTKVWLNAESSLRYPVAFNAGERRVNLTGEAYFEVAANASAPFKVSVANMEVAVLGTRFNIMAYKEAAEIQSTLLEGAVKVSKGTVSKLLQPGQQAGLSKNNNQFTISRPDLPGVIAWKDGIFRFRSENIVTIMQQLARWYDIEPVFEGNLSAKNFSGTISRKSSLTEVLQMLELTEDIHFEIKGRKVMVSSL</sequence>
<evidence type="ECO:0000259" key="2">
    <source>
        <dbReference type="Pfam" id="PF04773"/>
    </source>
</evidence>
<keyword evidence="5" id="KW-1185">Reference proteome</keyword>
<organism evidence="4 5">
    <name type="scientific">Chitinophaga ginsengisegetis</name>
    <dbReference type="NCBI Taxonomy" id="393003"/>
    <lineage>
        <taxon>Bacteria</taxon>
        <taxon>Pseudomonadati</taxon>
        <taxon>Bacteroidota</taxon>
        <taxon>Chitinophagia</taxon>
        <taxon>Chitinophagales</taxon>
        <taxon>Chitinophagaceae</taxon>
        <taxon>Chitinophaga</taxon>
    </lineage>
</organism>
<reference evidence="5" key="1">
    <citation type="submission" date="2017-02" db="EMBL/GenBank/DDBJ databases">
        <authorList>
            <person name="Varghese N."/>
            <person name="Submissions S."/>
        </authorList>
    </citation>
    <scope>NUCLEOTIDE SEQUENCE [LARGE SCALE GENOMIC DNA]</scope>
    <source>
        <strain evidence="5">DSM 18108</strain>
    </source>
</reference>
<dbReference type="STRING" id="393003.SAMN05660461_0138"/>
<evidence type="ECO:0000313" key="4">
    <source>
        <dbReference type="EMBL" id="SKC94896.1"/>
    </source>
</evidence>
<keyword evidence="1" id="KW-0472">Membrane</keyword>
<proteinExistence type="predicted"/>
<keyword evidence="1" id="KW-0812">Transmembrane</keyword>
<dbReference type="Proteomes" id="UP000190166">
    <property type="component" value="Unassembled WGS sequence"/>
</dbReference>
<name>A0A1T5N365_9BACT</name>
<dbReference type="PANTHER" id="PTHR30273">
    <property type="entry name" value="PERIPLASMIC SIGNAL SENSOR AND SIGMA FACTOR ACTIVATOR FECR-RELATED"/>
    <property type="match status" value="1"/>
</dbReference>
<dbReference type="Gene3D" id="2.60.120.1440">
    <property type="match status" value="1"/>
</dbReference>
<dbReference type="GO" id="GO:0016989">
    <property type="term" value="F:sigma factor antagonist activity"/>
    <property type="evidence" value="ECO:0007669"/>
    <property type="project" value="TreeGrafter"/>
</dbReference>
<dbReference type="InterPro" id="IPR032508">
    <property type="entry name" value="FecR_C"/>
</dbReference>
<gene>
    <name evidence="4" type="ORF">SAMN05660461_0138</name>
</gene>
<evidence type="ECO:0000259" key="3">
    <source>
        <dbReference type="Pfam" id="PF16344"/>
    </source>
</evidence>
<protein>
    <submittedName>
        <fullName evidence="4">FecR family protein</fullName>
    </submittedName>
</protein>
<dbReference type="FunFam" id="2.60.120.1440:FF:000001">
    <property type="entry name" value="Putative anti-sigma factor"/>
    <property type="match status" value="1"/>
</dbReference>
<evidence type="ECO:0000313" key="5">
    <source>
        <dbReference type="Proteomes" id="UP000190166"/>
    </source>
</evidence>
<dbReference type="Gene3D" id="3.55.50.30">
    <property type="match status" value="1"/>
</dbReference>
<feature type="transmembrane region" description="Helical" evidence="1">
    <location>
        <begin position="92"/>
        <end position="112"/>
    </location>
</feature>
<feature type="domain" description="Protein FecR C-terminal" evidence="3">
    <location>
        <begin position="326"/>
        <end position="393"/>
    </location>
</feature>
<dbReference type="InterPro" id="IPR012373">
    <property type="entry name" value="Ferrdict_sens_TM"/>
</dbReference>
<dbReference type="PANTHER" id="PTHR30273:SF2">
    <property type="entry name" value="PROTEIN FECR"/>
    <property type="match status" value="1"/>
</dbReference>
<accession>A0A1T5N365</accession>
<dbReference type="InterPro" id="IPR006860">
    <property type="entry name" value="FecR"/>
</dbReference>
<dbReference type="EMBL" id="FUZZ01000001">
    <property type="protein sequence ID" value="SKC94896.1"/>
    <property type="molecule type" value="Genomic_DNA"/>
</dbReference>
<keyword evidence="1" id="KW-1133">Transmembrane helix</keyword>
<evidence type="ECO:0000256" key="1">
    <source>
        <dbReference type="SAM" id="Phobius"/>
    </source>
</evidence>
<feature type="domain" description="FecR protein" evidence="2">
    <location>
        <begin position="188"/>
        <end position="283"/>
    </location>
</feature>